<name>A0A816LLM5_BRANA</name>
<dbReference type="AlphaFoldDB" id="A0A816LLM5"/>
<evidence type="ECO:0000313" key="1">
    <source>
        <dbReference type="EMBL" id="CAF1944409.1"/>
    </source>
</evidence>
<organism evidence="1">
    <name type="scientific">Brassica napus</name>
    <name type="common">Rape</name>
    <dbReference type="NCBI Taxonomy" id="3708"/>
    <lineage>
        <taxon>Eukaryota</taxon>
        <taxon>Viridiplantae</taxon>
        <taxon>Streptophyta</taxon>
        <taxon>Embryophyta</taxon>
        <taxon>Tracheophyta</taxon>
        <taxon>Spermatophyta</taxon>
        <taxon>Magnoliopsida</taxon>
        <taxon>eudicotyledons</taxon>
        <taxon>Gunneridae</taxon>
        <taxon>Pentapetalae</taxon>
        <taxon>rosids</taxon>
        <taxon>malvids</taxon>
        <taxon>Brassicales</taxon>
        <taxon>Brassicaceae</taxon>
        <taxon>Brassiceae</taxon>
        <taxon>Brassica</taxon>
    </lineage>
</organism>
<gene>
    <name evidence="1" type="ORF">DARMORV10_C07P00890.1</name>
</gene>
<proteinExistence type="predicted"/>
<protein>
    <submittedName>
        <fullName evidence="1">(rape) hypothetical protein</fullName>
    </submittedName>
</protein>
<accession>A0A816LLM5</accession>
<dbReference type="Proteomes" id="UP001295469">
    <property type="component" value="Chromosome C07"/>
</dbReference>
<sequence>MCLHDQEKRRRRVGEVTENRQEAMDSILYVERDELLLRSLLIILTYL</sequence>
<reference evidence="1" key="1">
    <citation type="submission" date="2021-01" db="EMBL/GenBank/DDBJ databases">
        <authorList>
            <consortium name="Genoscope - CEA"/>
            <person name="William W."/>
        </authorList>
    </citation>
    <scope>NUCLEOTIDE SEQUENCE</scope>
</reference>
<dbReference type="EMBL" id="HG994371">
    <property type="protein sequence ID" value="CAF1944409.1"/>
    <property type="molecule type" value="Genomic_DNA"/>
</dbReference>